<evidence type="ECO:0000256" key="1">
    <source>
        <dbReference type="SAM" id="MobiDB-lite"/>
    </source>
</evidence>
<proteinExistence type="predicted"/>
<sequence>DEAPRHQNHTLQAPAPRHPRLPRLCRPQRRRPHSRRQGAVRGPVSQADRRGPRFHRVHDQVRCRRAAALHAERRCPPLRHQHPHRRLRQRQQGPQAVPD</sequence>
<feature type="compositionally biased region" description="Basic and acidic residues" evidence="1">
    <location>
        <begin position="47"/>
        <end position="58"/>
    </location>
</feature>
<protein>
    <submittedName>
        <fullName evidence="2">Uncharacterized protein</fullName>
    </submittedName>
</protein>
<dbReference type="Proteomes" id="UP000044602">
    <property type="component" value="Unassembled WGS sequence"/>
</dbReference>
<feature type="compositionally biased region" description="Basic residues" evidence="1">
    <location>
        <begin position="76"/>
        <end position="89"/>
    </location>
</feature>
<dbReference type="AlphaFoldDB" id="A0A0G4MKR1"/>
<evidence type="ECO:0000313" key="2">
    <source>
        <dbReference type="EMBL" id="CRK34675.1"/>
    </source>
</evidence>
<gene>
    <name evidence="2" type="ORF">BN1708_019568</name>
</gene>
<feature type="compositionally biased region" description="Low complexity" evidence="1">
    <location>
        <begin position="90"/>
        <end position="99"/>
    </location>
</feature>
<organism evidence="2 3">
    <name type="scientific">Verticillium longisporum</name>
    <name type="common">Verticillium dahliae var. longisporum</name>
    <dbReference type="NCBI Taxonomy" id="100787"/>
    <lineage>
        <taxon>Eukaryota</taxon>
        <taxon>Fungi</taxon>
        <taxon>Dikarya</taxon>
        <taxon>Ascomycota</taxon>
        <taxon>Pezizomycotina</taxon>
        <taxon>Sordariomycetes</taxon>
        <taxon>Hypocreomycetidae</taxon>
        <taxon>Glomerellales</taxon>
        <taxon>Plectosphaerellaceae</taxon>
        <taxon>Verticillium</taxon>
    </lineage>
</organism>
<feature type="compositionally biased region" description="Basic residues" evidence="1">
    <location>
        <begin position="17"/>
        <end position="38"/>
    </location>
</feature>
<name>A0A0G4MKR1_VERLO</name>
<feature type="region of interest" description="Disordered" evidence="1">
    <location>
        <begin position="71"/>
        <end position="99"/>
    </location>
</feature>
<reference evidence="2 3" key="1">
    <citation type="submission" date="2015-05" db="EMBL/GenBank/DDBJ databases">
        <authorList>
            <person name="Wang D.B."/>
            <person name="Wang M."/>
        </authorList>
    </citation>
    <scope>NUCLEOTIDE SEQUENCE [LARGE SCALE GENOMIC DNA]</scope>
    <source>
        <strain evidence="2">VL1</strain>
    </source>
</reference>
<keyword evidence="3" id="KW-1185">Reference proteome</keyword>
<dbReference type="EMBL" id="CVQH01023132">
    <property type="protein sequence ID" value="CRK34675.1"/>
    <property type="molecule type" value="Genomic_DNA"/>
</dbReference>
<accession>A0A0G4MKR1</accession>
<feature type="region of interest" description="Disordered" evidence="1">
    <location>
        <begin position="1"/>
        <end position="58"/>
    </location>
</feature>
<feature type="non-terminal residue" evidence="2">
    <location>
        <position position="1"/>
    </location>
</feature>
<evidence type="ECO:0000313" key="3">
    <source>
        <dbReference type="Proteomes" id="UP000044602"/>
    </source>
</evidence>